<feature type="transmembrane region" description="Helical" evidence="1">
    <location>
        <begin position="86"/>
        <end position="105"/>
    </location>
</feature>
<dbReference type="Proteomes" id="UP001429357">
    <property type="component" value="Unassembled WGS sequence"/>
</dbReference>
<reference evidence="2 3" key="2">
    <citation type="submission" date="2024-02" db="EMBL/GenBank/DDBJ databases">
        <title>The Genome Sequence of Enterococcus diestrammenae JM9A.</title>
        <authorList>
            <person name="Earl A."/>
            <person name="Manson A."/>
            <person name="Gilmore M."/>
            <person name="Sanders J."/>
            <person name="Shea T."/>
            <person name="Howe W."/>
            <person name="Livny J."/>
            <person name="Cuomo C."/>
            <person name="Neafsey D."/>
            <person name="Birren B."/>
        </authorList>
    </citation>
    <scope>NUCLEOTIDE SEQUENCE [LARGE SCALE GENOMIC DNA]</scope>
    <source>
        <strain evidence="2 3">JM9A</strain>
    </source>
</reference>
<feature type="transmembrane region" description="Helical" evidence="1">
    <location>
        <begin position="40"/>
        <end position="56"/>
    </location>
</feature>
<feature type="transmembrane region" description="Helical" evidence="1">
    <location>
        <begin position="154"/>
        <end position="176"/>
    </location>
</feature>
<evidence type="ECO:0000313" key="2">
    <source>
        <dbReference type="EMBL" id="MEO1781732.1"/>
    </source>
</evidence>
<keyword evidence="1" id="KW-1133">Transmembrane helix</keyword>
<proteinExistence type="predicted"/>
<accession>A0ABV0F171</accession>
<feature type="transmembrane region" description="Helical" evidence="1">
    <location>
        <begin position="361"/>
        <end position="380"/>
    </location>
</feature>
<keyword evidence="1" id="KW-0812">Transmembrane</keyword>
<comment type="caution">
    <text evidence="2">The sequence shown here is derived from an EMBL/GenBank/DDBJ whole genome shotgun (WGS) entry which is preliminary data.</text>
</comment>
<dbReference type="NCBIfam" id="NF037933">
    <property type="entry name" value="EpaQ_fam"/>
    <property type="match status" value="1"/>
</dbReference>
<feature type="transmembrane region" description="Helical" evidence="1">
    <location>
        <begin position="117"/>
        <end position="134"/>
    </location>
</feature>
<gene>
    <name evidence="2" type="ORF">BAU18_001320</name>
</gene>
<feature type="transmembrane region" description="Helical" evidence="1">
    <location>
        <begin position="63"/>
        <end position="80"/>
    </location>
</feature>
<keyword evidence="3" id="KW-1185">Reference proteome</keyword>
<feature type="transmembrane region" description="Helical" evidence="1">
    <location>
        <begin position="338"/>
        <end position="355"/>
    </location>
</feature>
<reference evidence="3" key="1">
    <citation type="submission" date="2016-06" db="EMBL/GenBank/DDBJ databases">
        <title>Four novel species of enterococci isolated from chicken manure.</title>
        <authorList>
            <person name="Van Tyne D."/>
        </authorList>
    </citation>
    <scope>NUCLEOTIDE SEQUENCE [LARGE SCALE GENOMIC DNA]</scope>
    <source>
        <strain evidence="3">JM9A</strain>
    </source>
</reference>
<dbReference type="EMBL" id="MAEI02000001">
    <property type="protein sequence ID" value="MEO1781732.1"/>
    <property type="molecule type" value="Genomic_DNA"/>
</dbReference>
<feature type="transmembrane region" description="Helical" evidence="1">
    <location>
        <begin position="12"/>
        <end position="28"/>
    </location>
</feature>
<dbReference type="RefSeq" id="WP_161868449.1">
    <property type="nucleotide sequence ID" value="NZ_MAEI02000001.1"/>
</dbReference>
<organism evidence="2 3">
    <name type="scientific">Enterococcus diestrammenae</name>
    <dbReference type="NCBI Taxonomy" id="1155073"/>
    <lineage>
        <taxon>Bacteria</taxon>
        <taxon>Bacillati</taxon>
        <taxon>Bacillota</taxon>
        <taxon>Bacilli</taxon>
        <taxon>Lactobacillales</taxon>
        <taxon>Enterococcaceae</taxon>
        <taxon>Enterococcus</taxon>
    </lineage>
</organism>
<protein>
    <submittedName>
        <fullName evidence="2">Uncharacterized protein</fullName>
    </submittedName>
</protein>
<keyword evidence="1" id="KW-0472">Membrane</keyword>
<evidence type="ECO:0000256" key="1">
    <source>
        <dbReference type="SAM" id="Phobius"/>
    </source>
</evidence>
<feature type="transmembrane region" description="Helical" evidence="1">
    <location>
        <begin position="233"/>
        <end position="253"/>
    </location>
</feature>
<feature type="transmembrane region" description="Helical" evidence="1">
    <location>
        <begin position="302"/>
        <end position="326"/>
    </location>
</feature>
<evidence type="ECO:0000313" key="3">
    <source>
        <dbReference type="Proteomes" id="UP001429357"/>
    </source>
</evidence>
<sequence>MEKVIHRVSTLLILFTIGVSNSIWLLGISHPLIDPFFSDFAYWLGGLMIVVILLNIKKLTRGDWVFLGLALADSIMNIFTADYRNAATLDMSIIPAVIFLFVLACRLVPFDKVDKSLMLAINVIILLLMLFRLFKHLINAGLIGNFFTLDNSLIQIWINVNVIGAVIMFSSILSVLMIRSLELKGGKIWQSLLYLLGLVGTWGCQSRTSFLVLAAFIFLDLVLPKQFLEKHRFWLWGFPLLFLLAPFVTWFIAKSPSMNLFTDRENIWHAFFQQWLPSKRAIFTGQKPFLYGPHLFSTHNSYLYLLCNFGVIGYVFLSSGLSYTILKLRNKMATLSHEQISCLIAFFLALAYGFMEDSLMVIQWVPIMFCFLGLAVAPATKKVQ</sequence>
<name>A0ABV0F171_9ENTE</name>